<evidence type="ECO:0000256" key="2">
    <source>
        <dbReference type="ARBA" id="ARBA00010769"/>
    </source>
</evidence>
<dbReference type="InterPro" id="IPR011009">
    <property type="entry name" value="Kinase-like_dom_sf"/>
</dbReference>
<dbReference type="Pfam" id="PF11640">
    <property type="entry name" value="TAN"/>
    <property type="match status" value="1"/>
</dbReference>
<evidence type="ECO:0000256" key="4">
    <source>
        <dbReference type="ARBA" id="ARBA00012513"/>
    </source>
</evidence>
<evidence type="ECO:0000256" key="7">
    <source>
        <dbReference type="ARBA" id="ARBA00022679"/>
    </source>
</evidence>
<dbReference type="GO" id="GO:0006325">
    <property type="term" value="P:chromatin organization"/>
    <property type="evidence" value="ECO:0007669"/>
    <property type="project" value="UniProtKB-KW"/>
</dbReference>
<dbReference type="InterPro" id="IPR000403">
    <property type="entry name" value="PI3/4_kinase_cat_dom"/>
</dbReference>
<dbReference type="PROSITE" id="PS50290">
    <property type="entry name" value="PI3_4_KINASE_3"/>
    <property type="match status" value="1"/>
</dbReference>
<dbReference type="SMART" id="SM01343">
    <property type="entry name" value="FATC"/>
    <property type="match status" value="1"/>
</dbReference>
<feature type="domain" description="FAT" evidence="19">
    <location>
        <begin position="1966"/>
        <end position="2548"/>
    </location>
</feature>
<comment type="function">
    <text evidence="13 16">Serine/threonine protein kinase which activates checkpoint signaling upon genotoxic stresses such as ionizing radiation (IR), ultraviolet light (UV), or DNA replication stalling, thereby acting as a DNA damage sensor. Recognizes the substrate consensus sequence [ST]-Q. Phosphorylates histone H2A to form H2AS128ph (gamma-H2A) at sites of DNA damage, involved in the regulation of DNA damage response mechanism. Required for the control of telomere length and genome stability.</text>
</comment>
<dbReference type="GO" id="GO:0035556">
    <property type="term" value="P:intracellular signal transduction"/>
    <property type="evidence" value="ECO:0007669"/>
    <property type="project" value="UniProtKB-ARBA"/>
</dbReference>
<dbReference type="Proteomes" id="UP000053593">
    <property type="component" value="Unassembled WGS sequence"/>
</dbReference>
<dbReference type="SUPFAM" id="SSF48371">
    <property type="entry name" value="ARM repeat"/>
    <property type="match status" value="3"/>
</dbReference>
<dbReference type="GO" id="GO:0005524">
    <property type="term" value="F:ATP binding"/>
    <property type="evidence" value="ECO:0007669"/>
    <property type="project" value="UniProtKB-KW"/>
</dbReference>
<dbReference type="PANTHER" id="PTHR37079">
    <property type="entry name" value="SERINE/THREONINE-PROTEIN KINASE ATM"/>
    <property type="match status" value="1"/>
</dbReference>
<comment type="catalytic activity">
    <reaction evidence="15">
        <text>L-seryl-[protein] + ATP = O-phospho-L-seryl-[protein] + ADP + H(+)</text>
        <dbReference type="Rhea" id="RHEA:17989"/>
        <dbReference type="Rhea" id="RHEA-COMP:9863"/>
        <dbReference type="Rhea" id="RHEA-COMP:11604"/>
        <dbReference type="ChEBI" id="CHEBI:15378"/>
        <dbReference type="ChEBI" id="CHEBI:29999"/>
        <dbReference type="ChEBI" id="CHEBI:30616"/>
        <dbReference type="ChEBI" id="CHEBI:83421"/>
        <dbReference type="ChEBI" id="CHEBI:456216"/>
        <dbReference type="EC" id="2.7.11.1"/>
    </reaction>
</comment>
<keyword evidence="11 16" id="KW-0067">ATP-binding</keyword>
<feature type="region of interest" description="Disordered" evidence="17">
    <location>
        <begin position="213"/>
        <end position="239"/>
    </location>
</feature>
<sequence>MSVHSRLERVSDLLRSSKIKERQEGLADLKELFPQETTIIRYHNNRILDKGAKAEQVWAPIFNALETCFRSEKTATTSAKKSADVAEKRLAVAAGVYRWFIAQTVALLPRKLIVSIWEFLHKGIRRRNELHPAVALDFIKALECVASHTAHLNRLEDENSEQSWLDVVELGFNIVLRKPLGTQLFNLKSLAPDNSEMYEDDDSLAMETYEDNKFSSGSKRKRDTPISNQPGPSRPRKFAPVPISAEQVAAMSLLSLLLKSNSAPILRIRDCSLVIFRFLRAFLDLYHTDTSLHHDFLQVALSTIKHLSLNRRNEVVEFARGSWDLFLDLWGTKNKVLKEGLVSILRLLFPYLTATDLDPTVSAGLSKMWVLMNDGVEKKWAVEPLSLEKIRLETIDNSDDDLMEGQKAFRARTFRAGPQFDAGNALTWTILELQADCAGKLFAYFDSRPPSSQLTQWSKNSRLSENPLASLLKSIRTAFSVSVRMHDLQILLFFIDRHWNTIHESMQTDIIRTLQEFVSSDDGGVQSWTFLCLAAIAYADCNDYSHASKSDTMPSLSNMTSTPQPRSASTWDSVWTHAIRRTSSSQVCRAACHTASVLLIYAHTNPTQRSLVRSPLTSHRVLAEIETLAKDLDVQGPSGPYDSVCNFLSLCLRAANQDVRLYRMQLEEKVLAWLLDAWKPAHIDGPENHLYLASDILRLLETICSSSQHSSLLCRVVLPPCLITETVIAEEQTRVIREYLLDAKLPLVKENDRHTPSGESSESGNTTFSASVPPDADLVQPRGRERKLSAFLLRCLESLMQGHPFGGGLPRADAAKKALDVAVISISFESVLVLNGVQSNRRVLQAACNLIKWISSHLDRARWTIEEQDLILQALEPLVAIGTESYNEPPWTVLLPPTRSTGIRAQTLKSLLSDNKQRRDSIRKGRTKHLKILWRNVDVQTTFNDVLATLRNVLRILLGKTPISPVDTMNVDDSFSVGHVNTQSLGISGHSTAQASVLRSAAAVCIAFLCVGPLLQVTSGQPIRDNELTELMLDCAESDIDRFLLACPAYFDNIRNKRLELTNTNLGAFLIHFAEHLKRYPSQRKESLNLQLVSFLDATLSSWISLVKDSKDDQLDLIGNYRAIVHYYSQTVRTNKYGFWKVRDAIARLFDRYLALDPFQEVWSGDDGNSPKKTLLLLIQDRDIRVRFRLAVINARLLDFAPDPMTLYSEMLNLYETDLTQFEPILTRILSLGNIMVVSSAVRRGPYWHLVEICLFSDVFNRHIKSVLVGVAQHLGLKRLSDLLEAYAYQLAYCIRQGGHNVLSLPVNLLGYKDLKERANQTIRHFTPANLLGTGSEKDRQHGRSLFEGHCQAIQQSPDDVIRDCFGDIVGYQILASLDNKENSSEKLERSILKTLNSDDPSAFRETLKVALDSVASSILRTLSEQDFTANGTISDALRVIDDCGEAAQLFSILTRYRRIDDIATHQHNLPRFGPYTILRALKWLLTEVPGGDNHALTYHVLQVLFAAVQRSFFVNEQIRLVNAISLWVAFRHTTTSFKDATLLHALIRGACSLLGQWDLVPAAQSILEWCFSLYTSGSDPRFPDILIRVACISYDYAADSEDDLVTKQKCDVLVEWVDGQIHALSCKSGVIEQVKLALTAWPHEPSVKLLPLFDDLEPASLSRVLADKYISSNKFRLVRRLRDQAQIQLYGRSQFSQTDFWKLKECMPPAHQLREEDVHAFASLLVLNQGSINSFGSEPESKNFFSTQSKTRQQKEEVNSKFKTSESFSILILLTMLENHDDEGSRHAAYQTLRSLMLTLSVSSFEALSQVWPTEYRTEVGYLREFPPTPTLRDVPDLSMSLSSAEFTDAAQDFSTWISLITVLLADLLSESSSFYAQLYGILVSHTRFADKVLPLLVQTLLQSPDGESHSKALSRYFSQLLSSTDTAVFCRRSIIDVVLHLRHIERENGDALAYNKWLDISFLSLAQNAITCGAYTTALLFLELNAEYQDPSVRDDISIEQIMYEIYSNIDEPDGFYAIRTQDHHQFLMRRFHHEKEWEKAFRFHGAALETDTGNAKEIEGLLQSFHSYGFNHIATKTLFDSNQEVNSSMAYQLGWRAETWDLPESNDDRSPGASLYLALRAVHRERDQGVTDAVIRHVLFKEMDHLRALGSENIAQIREAIQTLMSLSQATQWRSSFIQDLIAGKITDVQRWSMFTSVEDGFHFDDTESIMATRISLVKSARRREQRHQIGNMLSPFAQTLLEVEKKCLLRLSQAARESHQVQVALNSVIRAKNLEHLASPAVTEEFASVLWAHKEEKHAVEYLKDLQRDVRDSDPIWLAQVLACLGTWSAEACLEQPSSIKDFFEESISMIPDAHENESRAVVYHQYAKFAESQYKTALDSPDLIRLNVYRERKEKEIKYYEQLTKGRVVDKALLNKLSAVRKVHAQDNKAMTEFIGNRDAFLKQAIQMYSRCLEASDTFDEDVPIRLCSLWLSNFDYNEIQEDLVQALERIPSHKFVFLAHQIFSRIDDKPTEAQKTLRPIIIRMCSEHPFHSLYQLYCLQPSKASQKGDRRSSTRIPGGKESEPPPTGRALAAQKVFKQLLNDPSTRVRTAAVEELCDASLTFANFPVSQAKEKKVPDDQPIRNLHLSRLNVPVVTAYTAIDPTARYDPNECVCVDQYARQFDTAGGVNLPKIINCIGSDGRKYKQLFKGDQRDDLRQDAVMEQVFNLVNVVLRRDSETKRRNLYIRGYKVIPLASQAGILEFVTNTTTLKNWLDKAHPRYRPNDIKGIGKKLAEHQKITHYTNDERHRFYLECMQQFKPVMRHYFTETHKTPIAWFRNRLNYTRSVATTSIVGHILGLGDRHTSNILMDNTKGEIIHIDLGVAFDQGKLLPVPETVPFRMTPDMVDGMGISGPNGVFQRCAEETLRVLRDGSDVIMTVLQVFRYDPLYNWTMSDYKMNKQVAADDSPTTTTFIMKNPENERILSERLGIGINLDSTRAQEDADRALMGVSSKLSRDLSVAAAVRSLVAEATSTYNLAMIFYGWGPYY</sequence>
<evidence type="ECO:0000259" key="20">
    <source>
        <dbReference type="PROSITE" id="PS51190"/>
    </source>
</evidence>
<dbReference type="PROSITE" id="PS00916">
    <property type="entry name" value="PI3_4_KINASE_2"/>
    <property type="match status" value="1"/>
</dbReference>
<keyword evidence="22" id="KW-1185">Reference proteome</keyword>
<keyword evidence="16" id="KW-0158">Chromosome</keyword>
<evidence type="ECO:0000256" key="11">
    <source>
        <dbReference type="ARBA" id="ARBA00022840"/>
    </source>
</evidence>
<evidence type="ECO:0000256" key="14">
    <source>
        <dbReference type="ARBA" id="ARBA00047899"/>
    </source>
</evidence>
<dbReference type="InterPro" id="IPR014009">
    <property type="entry name" value="PIK_FAT"/>
</dbReference>
<gene>
    <name evidence="21" type="ORF">GYMLUDRAFT_42784</name>
</gene>
<dbReference type="Gene3D" id="3.30.1010.10">
    <property type="entry name" value="Phosphatidylinositol 3-kinase Catalytic Subunit, Chain A, domain 4"/>
    <property type="match status" value="1"/>
</dbReference>
<dbReference type="GO" id="GO:0005634">
    <property type="term" value="C:nucleus"/>
    <property type="evidence" value="ECO:0007669"/>
    <property type="project" value="UniProtKB-SubCell"/>
</dbReference>
<dbReference type="OrthoDB" id="381190at2759"/>
<dbReference type="InterPro" id="IPR016024">
    <property type="entry name" value="ARM-type_fold"/>
</dbReference>
<dbReference type="PROSITE" id="PS51189">
    <property type="entry name" value="FAT"/>
    <property type="match status" value="1"/>
</dbReference>
<dbReference type="Pfam" id="PF00454">
    <property type="entry name" value="PI3_PI4_kinase"/>
    <property type="match status" value="1"/>
</dbReference>
<evidence type="ECO:0000256" key="10">
    <source>
        <dbReference type="ARBA" id="ARBA00022777"/>
    </source>
</evidence>
<dbReference type="EMBL" id="KN834770">
    <property type="protein sequence ID" value="KIK61745.1"/>
    <property type="molecule type" value="Genomic_DNA"/>
</dbReference>
<dbReference type="Pfam" id="PF02260">
    <property type="entry name" value="FATC"/>
    <property type="match status" value="1"/>
</dbReference>
<evidence type="ECO:0000256" key="16">
    <source>
        <dbReference type="RuleBase" id="RU365027"/>
    </source>
</evidence>
<evidence type="ECO:0000256" key="17">
    <source>
        <dbReference type="SAM" id="MobiDB-lite"/>
    </source>
</evidence>
<comment type="subunit">
    <text evidence="3">Associates with DNA double-strand breaks.</text>
</comment>
<evidence type="ECO:0000256" key="9">
    <source>
        <dbReference type="ARBA" id="ARBA00022763"/>
    </source>
</evidence>
<comment type="subcellular location">
    <subcellularLocation>
        <location evidence="16">Chromosome</location>
        <location evidence="16">Telomere</location>
    </subcellularLocation>
    <subcellularLocation>
        <location evidence="1 16">Nucleus</location>
    </subcellularLocation>
</comment>
<feature type="domain" description="PI3K/PI4K catalytic" evidence="18">
    <location>
        <begin position="2664"/>
        <end position="2977"/>
    </location>
</feature>
<feature type="compositionally biased region" description="Basic and acidic residues" evidence="17">
    <location>
        <begin position="2552"/>
        <end position="2569"/>
    </location>
</feature>
<dbReference type="Gene3D" id="1.10.1070.11">
    <property type="entry name" value="Phosphatidylinositol 3-/4-kinase, catalytic domain"/>
    <property type="match status" value="1"/>
</dbReference>
<dbReference type="SMART" id="SM01342">
    <property type="entry name" value="TAN"/>
    <property type="match status" value="1"/>
</dbReference>
<proteinExistence type="inferred from homology"/>
<dbReference type="InterPro" id="IPR038980">
    <property type="entry name" value="ATM_plant"/>
</dbReference>
<evidence type="ECO:0000256" key="5">
    <source>
        <dbReference type="ARBA" id="ARBA00014619"/>
    </source>
</evidence>
<dbReference type="InterPro" id="IPR036940">
    <property type="entry name" value="PI3/4_kinase_cat_sf"/>
</dbReference>
<evidence type="ECO:0000259" key="18">
    <source>
        <dbReference type="PROSITE" id="PS50290"/>
    </source>
</evidence>
<comment type="similarity">
    <text evidence="2 16">Belongs to the PI3/PI4-kinase family. ATM subfamily.</text>
</comment>
<dbReference type="PANTHER" id="PTHR37079:SF4">
    <property type="entry name" value="SERINE_THREONINE-PROTEIN KINASE ATM"/>
    <property type="match status" value="1"/>
</dbReference>
<feature type="region of interest" description="Disordered" evidence="17">
    <location>
        <begin position="2551"/>
        <end position="2574"/>
    </location>
</feature>
<keyword evidence="9 16" id="KW-0227">DNA damage</keyword>
<keyword evidence="8 16" id="KW-0547">Nucleotide-binding</keyword>
<protein>
    <recommendedName>
        <fullName evidence="5 16">Serine/threonine-protein kinase Tel1</fullName>
        <ecNumber evidence="4 16">2.7.11.1</ecNumber>
    </recommendedName>
</protein>
<keyword evidence="6 16" id="KW-0723">Serine/threonine-protein kinase</keyword>
<dbReference type="HOGENOM" id="CLU_000178_11_0_1"/>
<evidence type="ECO:0000256" key="6">
    <source>
        <dbReference type="ARBA" id="ARBA00022527"/>
    </source>
</evidence>
<dbReference type="GO" id="GO:0106310">
    <property type="term" value="F:protein serine kinase activity"/>
    <property type="evidence" value="ECO:0007669"/>
    <property type="project" value="RHEA"/>
</dbReference>
<accession>A0A0D0BDE8</accession>
<comment type="catalytic activity">
    <reaction evidence="14 16">
        <text>L-threonyl-[protein] + ATP = O-phospho-L-threonyl-[protein] + ADP + H(+)</text>
        <dbReference type="Rhea" id="RHEA:46608"/>
        <dbReference type="Rhea" id="RHEA-COMP:11060"/>
        <dbReference type="Rhea" id="RHEA-COMP:11605"/>
        <dbReference type="ChEBI" id="CHEBI:15378"/>
        <dbReference type="ChEBI" id="CHEBI:30013"/>
        <dbReference type="ChEBI" id="CHEBI:30616"/>
        <dbReference type="ChEBI" id="CHEBI:61977"/>
        <dbReference type="ChEBI" id="CHEBI:456216"/>
        <dbReference type="EC" id="2.7.11.1"/>
    </reaction>
</comment>
<dbReference type="InterPro" id="IPR021668">
    <property type="entry name" value="TAN"/>
</dbReference>
<dbReference type="SMART" id="SM00146">
    <property type="entry name" value="PI3Kc"/>
    <property type="match status" value="1"/>
</dbReference>
<dbReference type="GO" id="GO:0000781">
    <property type="term" value="C:chromosome, telomeric region"/>
    <property type="evidence" value="ECO:0007669"/>
    <property type="project" value="UniProtKB-SubCell"/>
</dbReference>
<feature type="region of interest" description="Disordered" evidence="17">
    <location>
        <begin position="750"/>
        <end position="779"/>
    </location>
</feature>
<feature type="domain" description="FATC" evidence="20">
    <location>
        <begin position="3002"/>
        <end position="3034"/>
    </location>
</feature>
<keyword evidence="16" id="KW-0779">Telomere</keyword>
<dbReference type="PROSITE" id="PS51190">
    <property type="entry name" value="FATC"/>
    <property type="match status" value="1"/>
</dbReference>
<reference evidence="21 22" key="1">
    <citation type="submission" date="2014-04" db="EMBL/GenBank/DDBJ databases">
        <title>Evolutionary Origins and Diversification of the Mycorrhizal Mutualists.</title>
        <authorList>
            <consortium name="DOE Joint Genome Institute"/>
            <consortium name="Mycorrhizal Genomics Consortium"/>
            <person name="Kohler A."/>
            <person name="Kuo A."/>
            <person name="Nagy L.G."/>
            <person name="Floudas D."/>
            <person name="Copeland A."/>
            <person name="Barry K.W."/>
            <person name="Cichocki N."/>
            <person name="Veneault-Fourrey C."/>
            <person name="LaButti K."/>
            <person name="Lindquist E.A."/>
            <person name="Lipzen A."/>
            <person name="Lundell T."/>
            <person name="Morin E."/>
            <person name="Murat C."/>
            <person name="Riley R."/>
            <person name="Ohm R."/>
            <person name="Sun H."/>
            <person name="Tunlid A."/>
            <person name="Henrissat B."/>
            <person name="Grigoriev I.V."/>
            <person name="Hibbett D.S."/>
            <person name="Martin F."/>
        </authorList>
    </citation>
    <scope>NUCLEOTIDE SEQUENCE [LARGE SCALE GENOMIC DNA]</scope>
    <source>
        <strain evidence="21 22">FD-317 M1</strain>
    </source>
</reference>
<feature type="compositionally biased region" description="Polar residues" evidence="17">
    <location>
        <begin position="757"/>
        <end position="770"/>
    </location>
</feature>
<keyword evidence="10 16" id="KW-0418">Kinase</keyword>
<evidence type="ECO:0000313" key="22">
    <source>
        <dbReference type="Proteomes" id="UP000053593"/>
    </source>
</evidence>
<evidence type="ECO:0000256" key="8">
    <source>
        <dbReference type="ARBA" id="ARBA00022741"/>
    </source>
</evidence>
<dbReference type="InterPro" id="IPR044107">
    <property type="entry name" value="PIKKc_ATM"/>
</dbReference>
<evidence type="ECO:0000256" key="1">
    <source>
        <dbReference type="ARBA" id="ARBA00004123"/>
    </source>
</evidence>
<evidence type="ECO:0000256" key="3">
    <source>
        <dbReference type="ARBA" id="ARBA00011370"/>
    </source>
</evidence>
<evidence type="ECO:0000256" key="13">
    <source>
        <dbReference type="ARBA" id="ARBA00025079"/>
    </source>
</evidence>
<dbReference type="GO" id="GO:0004674">
    <property type="term" value="F:protein serine/threonine kinase activity"/>
    <property type="evidence" value="ECO:0007669"/>
    <property type="project" value="UniProtKB-KW"/>
</dbReference>
<dbReference type="InterPro" id="IPR003152">
    <property type="entry name" value="FATC_dom"/>
</dbReference>
<name>A0A0D0BDE8_9AGAR</name>
<dbReference type="CDD" id="cd05171">
    <property type="entry name" value="PIKKc_ATM"/>
    <property type="match status" value="1"/>
</dbReference>
<keyword evidence="16" id="KW-0156">Chromatin regulator</keyword>
<evidence type="ECO:0000256" key="12">
    <source>
        <dbReference type="ARBA" id="ARBA00023242"/>
    </source>
</evidence>
<keyword evidence="7 16" id="KW-0808">Transferase</keyword>
<organism evidence="21 22">
    <name type="scientific">Collybiopsis luxurians FD-317 M1</name>
    <dbReference type="NCBI Taxonomy" id="944289"/>
    <lineage>
        <taxon>Eukaryota</taxon>
        <taxon>Fungi</taxon>
        <taxon>Dikarya</taxon>
        <taxon>Basidiomycota</taxon>
        <taxon>Agaricomycotina</taxon>
        <taxon>Agaricomycetes</taxon>
        <taxon>Agaricomycetidae</taxon>
        <taxon>Agaricales</taxon>
        <taxon>Marasmiineae</taxon>
        <taxon>Omphalotaceae</taxon>
        <taxon>Collybiopsis</taxon>
        <taxon>Collybiopsis luxurians</taxon>
    </lineage>
</organism>
<dbReference type="InterPro" id="IPR018936">
    <property type="entry name" value="PI3/4_kinase_CS"/>
</dbReference>
<dbReference type="SUPFAM" id="SSF56112">
    <property type="entry name" value="Protein kinase-like (PK-like)"/>
    <property type="match status" value="1"/>
</dbReference>
<evidence type="ECO:0000256" key="15">
    <source>
        <dbReference type="ARBA" id="ARBA00048679"/>
    </source>
</evidence>
<evidence type="ECO:0000313" key="21">
    <source>
        <dbReference type="EMBL" id="KIK61745.1"/>
    </source>
</evidence>
<dbReference type="GO" id="GO:0006281">
    <property type="term" value="P:DNA repair"/>
    <property type="evidence" value="ECO:0007669"/>
    <property type="project" value="InterPro"/>
</dbReference>
<dbReference type="EC" id="2.7.11.1" evidence="4 16"/>
<evidence type="ECO:0000259" key="19">
    <source>
        <dbReference type="PROSITE" id="PS51189"/>
    </source>
</evidence>
<keyword evidence="12 16" id="KW-0539">Nucleus</keyword>